<evidence type="ECO:0008006" key="4">
    <source>
        <dbReference type="Google" id="ProtNLM"/>
    </source>
</evidence>
<gene>
    <name evidence="2" type="ORF">HDF25_000493</name>
</gene>
<comment type="caution">
    <text evidence="2">The sequence shown here is derived from an EMBL/GenBank/DDBJ whole genome shotgun (WGS) entry which is preliminary data.</text>
</comment>
<dbReference type="GO" id="GO:0016706">
    <property type="term" value="F:2-oxoglutarate-dependent dioxygenase activity"/>
    <property type="evidence" value="ECO:0007669"/>
    <property type="project" value="UniProtKB-ARBA"/>
</dbReference>
<reference evidence="2 3" key="1">
    <citation type="submission" date="2020-08" db="EMBL/GenBank/DDBJ databases">
        <title>Genomic Encyclopedia of Type Strains, Phase IV (KMG-V): Genome sequencing to study the core and pangenomes of soil and plant-associated prokaryotes.</title>
        <authorList>
            <person name="Whitman W."/>
        </authorList>
    </citation>
    <scope>NUCLEOTIDE SEQUENCE [LARGE SCALE GENOMIC DNA]</scope>
    <source>
        <strain evidence="2 3">M2T3</strain>
    </source>
</reference>
<protein>
    <recommendedName>
        <fullName evidence="4">TauD/TfdA-like domain-containing protein</fullName>
    </recommendedName>
</protein>
<dbReference type="RefSeq" id="WP_184622383.1">
    <property type="nucleotide sequence ID" value="NZ_JACHCC010000001.1"/>
</dbReference>
<dbReference type="EMBL" id="JACHCC010000001">
    <property type="protein sequence ID" value="MBB6498369.1"/>
    <property type="molecule type" value="Genomic_DNA"/>
</dbReference>
<evidence type="ECO:0000313" key="2">
    <source>
        <dbReference type="EMBL" id="MBB6498369.1"/>
    </source>
</evidence>
<dbReference type="InterPro" id="IPR042098">
    <property type="entry name" value="TauD-like_sf"/>
</dbReference>
<dbReference type="SUPFAM" id="SSF51197">
    <property type="entry name" value="Clavaminate synthase-like"/>
    <property type="match status" value="1"/>
</dbReference>
<sequence length="204" mass="23101">MKIIDFQNEKTQKNYVSVISTSISKNLNQDNFGCIIKNTPVDSFDLFKSICDEVGSPITEQYFDSGTSDSHMHDVIAHLCLTSETKRTVLCKVDHILARLTEIEIDVLSSPIFEFSSGRAAVLTQHEGHYRLRYNGESINTTTLLYLAKDILKKLEDIIVEAGEQYILNQGDCLVINNHRVVYSKTNFSNAGGRLFKSVRLYQK</sequence>
<name>A0A7X0J0C3_9SPHI</name>
<organism evidence="2 3">
    <name type="scientific">Pedobacter cryoconitis</name>
    <dbReference type="NCBI Taxonomy" id="188932"/>
    <lineage>
        <taxon>Bacteria</taxon>
        <taxon>Pseudomonadati</taxon>
        <taxon>Bacteroidota</taxon>
        <taxon>Sphingobacteriia</taxon>
        <taxon>Sphingobacteriales</taxon>
        <taxon>Sphingobacteriaceae</taxon>
        <taxon>Pedobacter</taxon>
    </lineage>
</organism>
<proteinExistence type="predicted"/>
<dbReference type="Gene3D" id="3.60.130.10">
    <property type="entry name" value="Clavaminate synthase-like"/>
    <property type="match status" value="1"/>
</dbReference>
<dbReference type="AlphaFoldDB" id="A0A7X0J0C3"/>
<evidence type="ECO:0000256" key="1">
    <source>
        <dbReference type="ARBA" id="ARBA00023002"/>
    </source>
</evidence>
<evidence type="ECO:0000313" key="3">
    <source>
        <dbReference type="Proteomes" id="UP000521017"/>
    </source>
</evidence>
<accession>A0A7X0J0C3</accession>
<dbReference type="Proteomes" id="UP000521017">
    <property type="component" value="Unassembled WGS sequence"/>
</dbReference>
<keyword evidence="1" id="KW-0560">Oxidoreductase</keyword>